<dbReference type="Proteomes" id="UP001307889">
    <property type="component" value="Chromosome 2"/>
</dbReference>
<sequence>MEIPQQNMSAGSRYLSRIGLIHRLPTEIIRPTGKWPPLILLSNSHFAEKLKNVGETDSSDQFYRCREGFSTNRWPHISSEWKVENPSTVLEGPSGRKAEWRKSFPRIVDRDKVLWQ</sequence>
<evidence type="ECO:0000313" key="2">
    <source>
        <dbReference type="Proteomes" id="UP001307889"/>
    </source>
</evidence>
<keyword evidence="2" id="KW-1185">Reference proteome</keyword>
<dbReference type="EMBL" id="AP028910">
    <property type="protein sequence ID" value="BES91324.1"/>
    <property type="molecule type" value="Genomic_DNA"/>
</dbReference>
<gene>
    <name evidence="1" type="ORF">NTJ_04133</name>
</gene>
<organism evidence="1 2">
    <name type="scientific">Nesidiocoris tenuis</name>
    <dbReference type="NCBI Taxonomy" id="355587"/>
    <lineage>
        <taxon>Eukaryota</taxon>
        <taxon>Metazoa</taxon>
        <taxon>Ecdysozoa</taxon>
        <taxon>Arthropoda</taxon>
        <taxon>Hexapoda</taxon>
        <taxon>Insecta</taxon>
        <taxon>Pterygota</taxon>
        <taxon>Neoptera</taxon>
        <taxon>Paraneoptera</taxon>
        <taxon>Hemiptera</taxon>
        <taxon>Heteroptera</taxon>
        <taxon>Panheteroptera</taxon>
        <taxon>Cimicomorpha</taxon>
        <taxon>Miridae</taxon>
        <taxon>Dicyphina</taxon>
        <taxon>Nesidiocoris</taxon>
    </lineage>
</organism>
<proteinExistence type="predicted"/>
<name>A0ABN7AIZ3_9HEMI</name>
<evidence type="ECO:0000313" key="1">
    <source>
        <dbReference type="EMBL" id="BES91324.1"/>
    </source>
</evidence>
<accession>A0ABN7AIZ3</accession>
<reference evidence="1 2" key="1">
    <citation type="submission" date="2023-09" db="EMBL/GenBank/DDBJ databases">
        <title>Nesidiocoris tenuis whole genome shotgun sequence.</title>
        <authorList>
            <person name="Shibata T."/>
            <person name="Shimoda M."/>
            <person name="Kobayashi T."/>
            <person name="Uehara T."/>
        </authorList>
    </citation>
    <scope>NUCLEOTIDE SEQUENCE [LARGE SCALE GENOMIC DNA]</scope>
    <source>
        <strain evidence="1 2">Japan</strain>
    </source>
</reference>
<protein>
    <submittedName>
        <fullName evidence="1">Uncharacterized protein</fullName>
    </submittedName>
</protein>